<dbReference type="OrthoDB" id="6986040at2"/>
<dbReference type="STRING" id="413882.AAW51_3997"/>
<protein>
    <submittedName>
        <fullName evidence="1">Phage protein</fullName>
    </submittedName>
</protein>
<evidence type="ECO:0000313" key="1">
    <source>
        <dbReference type="EMBL" id="AKJ30688.1"/>
    </source>
</evidence>
<accession>A0A0G3BRT0</accession>
<dbReference type="EMBL" id="CP011371">
    <property type="protein sequence ID" value="AKJ30688.1"/>
    <property type="molecule type" value="Genomic_DNA"/>
</dbReference>
<keyword evidence="2" id="KW-1185">Reference proteome</keyword>
<reference evidence="1 2" key="1">
    <citation type="submission" date="2015-05" db="EMBL/GenBank/DDBJ databases">
        <authorList>
            <person name="Tang B."/>
            <person name="Yu Y."/>
        </authorList>
    </citation>
    <scope>NUCLEOTIDE SEQUENCE [LARGE SCALE GENOMIC DNA]</scope>
    <source>
        <strain evidence="1 2">DSM 7029</strain>
    </source>
</reference>
<evidence type="ECO:0000313" key="2">
    <source>
        <dbReference type="Proteomes" id="UP000035352"/>
    </source>
</evidence>
<organism evidence="1 2">
    <name type="scientific">Caldimonas brevitalea</name>
    <dbReference type="NCBI Taxonomy" id="413882"/>
    <lineage>
        <taxon>Bacteria</taxon>
        <taxon>Pseudomonadati</taxon>
        <taxon>Pseudomonadota</taxon>
        <taxon>Betaproteobacteria</taxon>
        <taxon>Burkholderiales</taxon>
        <taxon>Sphaerotilaceae</taxon>
        <taxon>Caldimonas</taxon>
    </lineage>
</organism>
<dbReference type="Proteomes" id="UP000035352">
    <property type="component" value="Chromosome"/>
</dbReference>
<dbReference type="RefSeq" id="WP_053013784.1">
    <property type="nucleotide sequence ID" value="NZ_CP011371.1"/>
</dbReference>
<name>A0A0G3BRT0_9BURK</name>
<gene>
    <name evidence="1" type="ORF">AAW51_3997</name>
</gene>
<dbReference type="KEGG" id="pbh:AAW51_3997"/>
<proteinExistence type="predicted"/>
<sequence>MATLPGSLLPGSIVQEPTNYRRSPEISEFERVTYPFDARDSAAPASGAKADTQPVEELRISHSGDYLPSFVGDWYHRIHLIPARIDLGNVISPVERRLEVWNAYLEAHTLNAIEATATDGLTLSGPPQPPLDFGPLQTRLYRFTASSRGAPLIDARYTFRFASGLVAVLPVTGRRVVVFGIRPNWAAGITERLEWLTEVLEAHDGTEQRIRLRQMPRRGFEYGFLLEGQDARVLDHLLFAWGGRTYCLPVWTDIAYLAEEVRAGATALQVQDAANSDYHPGGMAVLWRSVLDNEAVQVLSVAGNTLTLNLALGRSWPAGTQVFPARLARLDGQTAVRRPTDTIAEGRCRFTVEDLTAPAVSEPGPAYQGYRIFDWPPDRSEDLEDNWQRKLAVLDHGTGVRGYDDESGTAQMGRRLAWLLPDRSQVSRFRAWLAARAGRANPAWLPTFESDLVVTRPVATADSGLTVRNVGYSHFVAGHPQRRDLVLRTTAGVFYRRVTGADELSADEELISLDAPLGVTVAPAQFLQISWLELARLDQDAVELFWETDQVARLQLSTRTLSS</sequence>
<dbReference type="AlphaFoldDB" id="A0A0G3BRT0"/>